<dbReference type="KEGG" id="wna:KA717_18690"/>
<evidence type="ECO:0008006" key="2">
    <source>
        <dbReference type="Google" id="ProtNLM"/>
    </source>
</evidence>
<sequence>MIVTISQNGILELPLALQEQLHEGDKYKVSMTDTSIVLEKVSQPLTVEEWFQRVEELGPDPDQLSLEEICEIVKEVRRERRTQQC</sequence>
<name>A0A977L2L2_9CYAN</name>
<dbReference type="Proteomes" id="UP001065613">
    <property type="component" value="Chromosome"/>
</dbReference>
<gene>
    <name evidence="1" type="ORF">KA717_18690</name>
</gene>
<protein>
    <recommendedName>
        <fullName evidence="2">SpoVT-AbrB domain-containing protein</fullName>
    </recommendedName>
</protein>
<organism evidence="1">
    <name type="scientific">Woronichinia naegeliana WA131</name>
    <dbReference type="NCBI Taxonomy" id="2824559"/>
    <lineage>
        <taxon>Bacteria</taxon>
        <taxon>Bacillati</taxon>
        <taxon>Cyanobacteriota</taxon>
        <taxon>Cyanophyceae</taxon>
        <taxon>Synechococcales</taxon>
        <taxon>Coelosphaeriaceae</taxon>
        <taxon>Woronichinia</taxon>
    </lineage>
</organism>
<dbReference type="AlphaFoldDB" id="A0A977L2L2"/>
<reference evidence="1" key="1">
    <citation type="submission" date="2021-04" db="EMBL/GenBank/DDBJ databases">
        <title>Genome sequence of Woronichinia naegeliana from Washington state freshwater lake bloom.</title>
        <authorList>
            <person name="Dreher T.W."/>
        </authorList>
    </citation>
    <scope>NUCLEOTIDE SEQUENCE</scope>
    <source>
        <strain evidence="1">WA131</strain>
    </source>
</reference>
<evidence type="ECO:0000313" key="1">
    <source>
        <dbReference type="EMBL" id="UXE64324.1"/>
    </source>
</evidence>
<proteinExistence type="predicted"/>
<dbReference type="EMBL" id="CP073041">
    <property type="protein sequence ID" value="UXE64324.1"/>
    <property type="molecule type" value="Genomic_DNA"/>
</dbReference>
<accession>A0A977L2L2</accession>